<keyword evidence="2" id="KW-1185">Reference proteome</keyword>
<proteinExistence type="predicted"/>
<gene>
    <name evidence="1" type="ORF">GOB93_18075</name>
</gene>
<protein>
    <submittedName>
        <fullName evidence="1">Transposase</fullName>
    </submittedName>
</protein>
<sequence>MAPIRSLKILKNGRSARLFRQGETDVIPGKSYVCFIKRNIVEWFFARLKRFRGIATCCDKLNSTFLASVQLVATAVGIN</sequence>
<dbReference type="Proteomes" id="UP000635278">
    <property type="component" value="Unassembled WGS sequence"/>
</dbReference>
<accession>A0ABX0JT64</accession>
<comment type="caution">
    <text evidence="1">The sequence shown here is derived from an EMBL/GenBank/DDBJ whole genome shotgun (WGS) entry which is preliminary data.</text>
</comment>
<evidence type="ECO:0000313" key="1">
    <source>
        <dbReference type="EMBL" id="NHN86522.1"/>
    </source>
</evidence>
<reference evidence="1 2" key="1">
    <citation type="journal article" date="2020" name="Int. J. Syst. Evol. Microbiol.">
        <title>Novel acetic acid bacteria from cider fermentations: Acetobacter conturbans sp. nov. and Acetobacter fallax sp. nov.</title>
        <authorList>
            <person name="Sombolestani A.S."/>
            <person name="Cleenwerck I."/>
            <person name="Cnockaert M."/>
            <person name="Borremans W."/>
            <person name="Wieme A.D."/>
            <person name="De Vuyst L."/>
            <person name="Vandamme P."/>
        </authorList>
    </citation>
    <scope>NUCLEOTIDE SEQUENCE [LARGE SCALE GENOMIC DNA]</scope>
    <source>
        <strain evidence="1 2">LMG 30640</strain>
    </source>
</reference>
<organism evidence="1 2">
    <name type="scientific">Acetobacter musti</name>
    <dbReference type="NCBI Taxonomy" id="864732"/>
    <lineage>
        <taxon>Bacteria</taxon>
        <taxon>Pseudomonadati</taxon>
        <taxon>Pseudomonadota</taxon>
        <taxon>Alphaproteobacteria</taxon>
        <taxon>Acetobacterales</taxon>
        <taxon>Acetobacteraceae</taxon>
        <taxon>Acetobacter</taxon>
    </lineage>
</organism>
<evidence type="ECO:0000313" key="2">
    <source>
        <dbReference type="Proteomes" id="UP000635278"/>
    </source>
</evidence>
<name>A0ABX0JT64_9PROT</name>
<dbReference type="EMBL" id="WOTB01000037">
    <property type="protein sequence ID" value="NHN86522.1"/>
    <property type="molecule type" value="Genomic_DNA"/>
</dbReference>